<sequence length="171" mass="18074">MWNSSSSHHTPEQITPYFNHPTSPFSICNYRAPNPRRATNRPILSSFLQGRNVVSVKGGCIEGLDWKTAVHIWAQSAMVPIPEGAESHLEEPTGSDEYSGSQEALDQPTPGTSEASSGGGGGGAGAMNIHQETEFLRGSGGTASANAGRPAIYAPVPAKGSSEVERFHDKL</sequence>
<evidence type="ECO:0000313" key="3">
    <source>
        <dbReference type="Proteomes" id="UP001201980"/>
    </source>
</evidence>
<dbReference type="Proteomes" id="UP001201980">
    <property type="component" value="Unassembled WGS sequence"/>
</dbReference>
<dbReference type="EMBL" id="JAKWBI020000386">
    <property type="protein sequence ID" value="KAJ2895650.1"/>
    <property type="molecule type" value="Genomic_DNA"/>
</dbReference>
<feature type="compositionally biased region" description="Basic and acidic residues" evidence="1">
    <location>
        <begin position="162"/>
        <end position="171"/>
    </location>
</feature>
<proteinExistence type="predicted"/>
<accession>A0AAD5RK04</accession>
<comment type="caution">
    <text evidence="2">The sequence shown here is derived from an EMBL/GenBank/DDBJ whole genome shotgun (WGS) entry which is preliminary data.</text>
</comment>
<feature type="region of interest" description="Disordered" evidence="1">
    <location>
        <begin position="82"/>
        <end position="171"/>
    </location>
</feature>
<name>A0AAD5RK04_9PEZI</name>
<reference evidence="2" key="1">
    <citation type="submission" date="2022-07" db="EMBL/GenBank/DDBJ databases">
        <title>Draft genome sequence of Zalerion maritima ATCC 34329, a (micro)plastics degrading marine fungus.</title>
        <authorList>
            <person name="Paco A."/>
            <person name="Goncalves M.F.M."/>
            <person name="Rocha-Santos T.A.P."/>
            <person name="Alves A."/>
        </authorList>
    </citation>
    <scope>NUCLEOTIDE SEQUENCE</scope>
    <source>
        <strain evidence="2">ATCC 34329</strain>
    </source>
</reference>
<organism evidence="2 3">
    <name type="scientific">Zalerion maritima</name>
    <dbReference type="NCBI Taxonomy" id="339359"/>
    <lineage>
        <taxon>Eukaryota</taxon>
        <taxon>Fungi</taxon>
        <taxon>Dikarya</taxon>
        <taxon>Ascomycota</taxon>
        <taxon>Pezizomycotina</taxon>
        <taxon>Sordariomycetes</taxon>
        <taxon>Lulworthiomycetidae</taxon>
        <taxon>Lulworthiales</taxon>
        <taxon>Lulworthiaceae</taxon>
        <taxon>Zalerion</taxon>
    </lineage>
</organism>
<evidence type="ECO:0000313" key="2">
    <source>
        <dbReference type="EMBL" id="KAJ2895650.1"/>
    </source>
</evidence>
<protein>
    <submittedName>
        <fullName evidence="2">Uncharacterized protein</fullName>
    </submittedName>
</protein>
<keyword evidence="3" id="KW-1185">Reference proteome</keyword>
<evidence type="ECO:0000256" key="1">
    <source>
        <dbReference type="SAM" id="MobiDB-lite"/>
    </source>
</evidence>
<dbReference type="AlphaFoldDB" id="A0AAD5RK04"/>
<gene>
    <name evidence="2" type="ORF">MKZ38_006289</name>
</gene>